<accession>A0AC60PPF3</accession>
<dbReference type="EMBL" id="JABSTQ010010224">
    <property type="protein sequence ID" value="KAG0422468.1"/>
    <property type="molecule type" value="Genomic_DNA"/>
</dbReference>
<proteinExistence type="predicted"/>
<reference evidence="1 2" key="1">
    <citation type="journal article" date="2020" name="Cell">
        <title>Large-Scale Comparative Analyses of Tick Genomes Elucidate Their Genetic Diversity and Vector Capacities.</title>
        <authorList>
            <consortium name="Tick Genome and Microbiome Consortium (TIGMIC)"/>
            <person name="Jia N."/>
            <person name="Wang J."/>
            <person name="Shi W."/>
            <person name="Du L."/>
            <person name="Sun Y."/>
            <person name="Zhan W."/>
            <person name="Jiang J.F."/>
            <person name="Wang Q."/>
            <person name="Zhang B."/>
            <person name="Ji P."/>
            <person name="Bell-Sakyi L."/>
            <person name="Cui X.M."/>
            <person name="Yuan T.T."/>
            <person name="Jiang B.G."/>
            <person name="Yang W.F."/>
            <person name="Lam T.T."/>
            <person name="Chang Q.C."/>
            <person name="Ding S.J."/>
            <person name="Wang X.J."/>
            <person name="Zhu J.G."/>
            <person name="Ruan X.D."/>
            <person name="Zhao L."/>
            <person name="Wei J.T."/>
            <person name="Ye R.Z."/>
            <person name="Que T.C."/>
            <person name="Du C.H."/>
            <person name="Zhou Y.H."/>
            <person name="Cheng J.X."/>
            <person name="Dai P.F."/>
            <person name="Guo W.B."/>
            <person name="Han X.H."/>
            <person name="Huang E.J."/>
            <person name="Li L.F."/>
            <person name="Wei W."/>
            <person name="Gao Y.C."/>
            <person name="Liu J.Z."/>
            <person name="Shao H.Z."/>
            <person name="Wang X."/>
            <person name="Wang C.C."/>
            <person name="Yang T.C."/>
            <person name="Huo Q.B."/>
            <person name="Li W."/>
            <person name="Chen H.Y."/>
            <person name="Chen S.E."/>
            <person name="Zhou L.G."/>
            <person name="Ni X.B."/>
            <person name="Tian J.H."/>
            <person name="Sheng Y."/>
            <person name="Liu T."/>
            <person name="Pan Y.S."/>
            <person name="Xia L.Y."/>
            <person name="Li J."/>
            <person name="Zhao F."/>
            <person name="Cao W.C."/>
        </authorList>
    </citation>
    <scope>NUCLEOTIDE SEQUENCE [LARGE SCALE GENOMIC DNA]</scope>
    <source>
        <strain evidence="1">Iper-2018</strain>
    </source>
</reference>
<comment type="caution">
    <text evidence="1">The sequence shown here is derived from an EMBL/GenBank/DDBJ whole genome shotgun (WGS) entry which is preliminary data.</text>
</comment>
<keyword evidence="2" id="KW-1185">Reference proteome</keyword>
<evidence type="ECO:0000313" key="1">
    <source>
        <dbReference type="EMBL" id="KAG0422468.1"/>
    </source>
</evidence>
<dbReference type="Proteomes" id="UP000805193">
    <property type="component" value="Unassembled WGS sequence"/>
</dbReference>
<gene>
    <name evidence="1" type="ORF">HPB47_001695</name>
</gene>
<protein>
    <submittedName>
        <fullName evidence="1">Uncharacterized protein</fullName>
    </submittedName>
</protein>
<evidence type="ECO:0000313" key="2">
    <source>
        <dbReference type="Proteomes" id="UP000805193"/>
    </source>
</evidence>
<name>A0AC60PPF3_IXOPE</name>
<sequence>MGARPTWITADDPDKPILMVAAPEEDLPLPARTTEIVNLPAVSLEGGDQNADGMNNPDAAATAASERPSSGPLVVVCAILTALTLSSAMVLYDYVAVELRQGHATGMGILVTTALGDLLARLGTDAFLRTVSDRRLSFAEIPRLSSSQKAQSSSDRFDVCSTTLVRKTATVVQDTTGALTVQCLLNGGILFLMAVFDKGTPLVVLGLAFGWTSGSLITLTVPVLKSNLDASRVQYYAELSRFAAAAALLLGPVLVGVFKDGEGSYSGLLLVSGLFSLIGGFIWLPFIINDSKSSDQVAAEVMPGR</sequence>
<organism evidence="1 2">
    <name type="scientific">Ixodes persulcatus</name>
    <name type="common">Taiga tick</name>
    <dbReference type="NCBI Taxonomy" id="34615"/>
    <lineage>
        <taxon>Eukaryota</taxon>
        <taxon>Metazoa</taxon>
        <taxon>Ecdysozoa</taxon>
        <taxon>Arthropoda</taxon>
        <taxon>Chelicerata</taxon>
        <taxon>Arachnida</taxon>
        <taxon>Acari</taxon>
        <taxon>Parasitiformes</taxon>
        <taxon>Ixodida</taxon>
        <taxon>Ixodoidea</taxon>
        <taxon>Ixodidae</taxon>
        <taxon>Ixodinae</taxon>
        <taxon>Ixodes</taxon>
    </lineage>
</organism>